<sequence>MTTVDQQPRTYPFAESERLDIDPRYAELREHEPLARVRLPYGGDAWLATRHEDVRLVLGDPRFSRAATVGRDVPRLTPSLSRDSSILSMDPPEHSRLRRLVAKAFTARRVEQLRPRAQQVVDGLLDDLVAQGSPADLVEGLALPLPITMICELLGVPTEDRDRFRAWSDTVLALTAFSPEEIEVAIAELNGYLAGLIQQRREEPTDDLLGALVLARDEDDRLSEDELVGLGVTLLVAGHETTANQIGNFVYALLTHPGPLAALRADPQALPTAIEELLRFTPLGSSAGFPRIAMEDVEVGGVLVRAGEAVLVHAVSANRDERVFEHAADLDLVRAHNPHIAFGHGVHHCLGAPLARMELQVAVGTLLDRFPRLDFAVPADEVPWKRGRLVRGLRALPVTW</sequence>
<dbReference type="Gene3D" id="1.10.630.10">
    <property type="entry name" value="Cytochrome P450"/>
    <property type="match status" value="1"/>
</dbReference>
<dbReference type="InterPro" id="IPR036396">
    <property type="entry name" value="Cyt_P450_sf"/>
</dbReference>
<evidence type="ECO:0000256" key="7">
    <source>
        <dbReference type="RuleBase" id="RU000461"/>
    </source>
</evidence>
<dbReference type="SUPFAM" id="SSF48264">
    <property type="entry name" value="Cytochrome P450"/>
    <property type="match status" value="1"/>
</dbReference>
<dbReference type="GO" id="GO:0016705">
    <property type="term" value="F:oxidoreductase activity, acting on paired donors, with incorporation or reduction of molecular oxygen"/>
    <property type="evidence" value="ECO:0007669"/>
    <property type="project" value="InterPro"/>
</dbReference>
<dbReference type="FunFam" id="1.10.630.10:FF:000018">
    <property type="entry name" value="Cytochrome P450 monooxygenase"/>
    <property type="match status" value="1"/>
</dbReference>
<keyword evidence="9" id="KW-1185">Reference proteome</keyword>
<dbReference type="PRINTS" id="PR00359">
    <property type="entry name" value="BP450"/>
</dbReference>
<evidence type="ECO:0000256" key="5">
    <source>
        <dbReference type="ARBA" id="ARBA00023004"/>
    </source>
</evidence>
<dbReference type="Proteomes" id="UP000323454">
    <property type="component" value="Unassembled WGS sequence"/>
</dbReference>
<dbReference type="RefSeq" id="WP_149847872.1">
    <property type="nucleotide sequence ID" value="NZ_VUOB01000003.1"/>
</dbReference>
<organism evidence="8 9">
    <name type="scientific">Solihabitans fulvus</name>
    <dbReference type="NCBI Taxonomy" id="1892852"/>
    <lineage>
        <taxon>Bacteria</taxon>
        <taxon>Bacillati</taxon>
        <taxon>Actinomycetota</taxon>
        <taxon>Actinomycetes</taxon>
        <taxon>Pseudonocardiales</taxon>
        <taxon>Pseudonocardiaceae</taxon>
        <taxon>Solihabitans</taxon>
    </lineage>
</organism>
<dbReference type="OrthoDB" id="141712at2"/>
<evidence type="ECO:0000256" key="3">
    <source>
        <dbReference type="ARBA" id="ARBA00022723"/>
    </source>
</evidence>
<gene>
    <name evidence="8" type="ORF">F0L68_03175</name>
</gene>
<name>A0A5B2XTF1_9PSEU</name>
<comment type="caution">
    <text evidence="8">The sequence shown here is derived from an EMBL/GenBank/DDBJ whole genome shotgun (WGS) entry which is preliminary data.</text>
</comment>
<dbReference type="CDD" id="cd11031">
    <property type="entry name" value="Cyp158A-like"/>
    <property type="match status" value="1"/>
</dbReference>
<dbReference type="Pfam" id="PF00067">
    <property type="entry name" value="p450"/>
    <property type="match status" value="1"/>
</dbReference>
<reference evidence="8 9" key="1">
    <citation type="submission" date="2019-09" db="EMBL/GenBank/DDBJ databases">
        <title>Goodfellowia gen. nov., a new genus of the Pseudonocardineae related to Actinoalloteichus, containing Goodfellowia coeruleoviolacea gen. nov., comb. nov. gen. nov., comb. nov.</title>
        <authorList>
            <person name="Labeda D."/>
        </authorList>
    </citation>
    <scope>NUCLEOTIDE SEQUENCE [LARGE SCALE GENOMIC DNA]</scope>
    <source>
        <strain evidence="8 9">AN110305</strain>
    </source>
</reference>
<dbReference type="EMBL" id="VUOB01000003">
    <property type="protein sequence ID" value="KAA2266134.1"/>
    <property type="molecule type" value="Genomic_DNA"/>
</dbReference>
<evidence type="ECO:0000256" key="6">
    <source>
        <dbReference type="ARBA" id="ARBA00023033"/>
    </source>
</evidence>
<protein>
    <submittedName>
        <fullName evidence="8">Cytochrome P450</fullName>
    </submittedName>
</protein>
<keyword evidence="4 7" id="KW-0560">Oxidoreductase</keyword>
<evidence type="ECO:0000256" key="2">
    <source>
        <dbReference type="ARBA" id="ARBA00022617"/>
    </source>
</evidence>
<keyword evidence="5 7" id="KW-0408">Iron</keyword>
<keyword evidence="6 7" id="KW-0503">Monooxygenase</keyword>
<proteinExistence type="inferred from homology"/>
<dbReference type="PANTHER" id="PTHR46696">
    <property type="entry name" value="P450, PUTATIVE (EUROFUNG)-RELATED"/>
    <property type="match status" value="1"/>
</dbReference>
<accession>A0A5B2XTF1</accession>
<reference evidence="8 9" key="2">
    <citation type="submission" date="2019-09" db="EMBL/GenBank/DDBJ databases">
        <authorList>
            <person name="Jin C."/>
        </authorList>
    </citation>
    <scope>NUCLEOTIDE SEQUENCE [LARGE SCALE GENOMIC DNA]</scope>
    <source>
        <strain evidence="8 9">AN110305</strain>
    </source>
</reference>
<keyword evidence="2 7" id="KW-0349">Heme</keyword>
<dbReference type="GO" id="GO:0020037">
    <property type="term" value="F:heme binding"/>
    <property type="evidence" value="ECO:0007669"/>
    <property type="project" value="InterPro"/>
</dbReference>
<dbReference type="PANTHER" id="PTHR46696:SF1">
    <property type="entry name" value="CYTOCHROME P450 YJIB-RELATED"/>
    <property type="match status" value="1"/>
</dbReference>
<evidence type="ECO:0000313" key="9">
    <source>
        <dbReference type="Proteomes" id="UP000323454"/>
    </source>
</evidence>
<keyword evidence="3 7" id="KW-0479">Metal-binding</keyword>
<comment type="similarity">
    <text evidence="1 7">Belongs to the cytochrome P450 family.</text>
</comment>
<evidence type="ECO:0000256" key="1">
    <source>
        <dbReference type="ARBA" id="ARBA00010617"/>
    </source>
</evidence>
<dbReference type="AlphaFoldDB" id="A0A5B2XTF1"/>
<dbReference type="InterPro" id="IPR017972">
    <property type="entry name" value="Cyt_P450_CS"/>
</dbReference>
<dbReference type="InterPro" id="IPR002397">
    <property type="entry name" value="Cyt_P450_B"/>
</dbReference>
<dbReference type="InterPro" id="IPR001128">
    <property type="entry name" value="Cyt_P450"/>
</dbReference>
<dbReference type="GO" id="GO:0004497">
    <property type="term" value="F:monooxygenase activity"/>
    <property type="evidence" value="ECO:0007669"/>
    <property type="project" value="UniProtKB-KW"/>
</dbReference>
<evidence type="ECO:0000256" key="4">
    <source>
        <dbReference type="ARBA" id="ARBA00023002"/>
    </source>
</evidence>
<dbReference type="PROSITE" id="PS00086">
    <property type="entry name" value="CYTOCHROME_P450"/>
    <property type="match status" value="1"/>
</dbReference>
<evidence type="ECO:0000313" key="8">
    <source>
        <dbReference type="EMBL" id="KAA2266134.1"/>
    </source>
</evidence>
<dbReference type="GO" id="GO:0005506">
    <property type="term" value="F:iron ion binding"/>
    <property type="evidence" value="ECO:0007669"/>
    <property type="project" value="InterPro"/>
</dbReference>
<dbReference type="PRINTS" id="PR00385">
    <property type="entry name" value="P450"/>
</dbReference>